<name>A0A9D2G7N4_9FIRM</name>
<dbReference type="GO" id="GO:0003677">
    <property type="term" value="F:DNA binding"/>
    <property type="evidence" value="ECO:0007669"/>
    <property type="project" value="InterPro"/>
</dbReference>
<proteinExistence type="predicted"/>
<dbReference type="Proteomes" id="UP000824116">
    <property type="component" value="Unassembled WGS sequence"/>
</dbReference>
<evidence type="ECO:0000259" key="1">
    <source>
        <dbReference type="PROSITE" id="PS50943"/>
    </source>
</evidence>
<protein>
    <submittedName>
        <fullName evidence="2">Transcriptional regulator</fullName>
    </submittedName>
</protein>
<organism evidence="2 3">
    <name type="scientific">Candidatus Mediterraneibacter stercoravium</name>
    <dbReference type="NCBI Taxonomy" id="2838685"/>
    <lineage>
        <taxon>Bacteria</taxon>
        <taxon>Bacillati</taxon>
        <taxon>Bacillota</taxon>
        <taxon>Clostridia</taxon>
        <taxon>Lachnospirales</taxon>
        <taxon>Lachnospiraceae</taxon>
        <taxon>Mediterraneibacter</taxon>
    </lineage>
</organism>
<dbReference type="SUPFAM" id="SSF47413">
    <property type="entry name" value="lambda repressor-like DNA-binding domains"/>
    <property type="match status" value="1"/>
</dbReference>
<dbReference type="Gene3D" id="1.10.260.40">
    <property type="entry name" value="lambda repressor-like DNA-binding domains"/>
    <property type="match status" value="1"/>
</dbReference>
<accession>A0A9D2G7N4</accession>
<dbReference type="AlphaFoldDB" id="A0A9D2G7N4"/>
<evidence type="ECO:0000313" key="3">
    <source>
        <dbReference type="Proteomes" id="UP000824116"/>
    </source>
</evidence>
<dbReference type="InterPro" id="IPR010982">
    <property type="entry name" value="Lambda_DNA-bd_dom_sf"/>
</dbReference>
<feature type="domain" description="HTH cro/C1-type" evidence="1">
    <location>
        <begin position="7"/>
        <end position="59"/>
    </location>
</feature>
<evidence type="ECO:0000313" key="2">
    <source>
        <dbReference type="EMBL" id="HIZ74638.1"/>
    </source>
</evidence>
<dbReference type="CDD" id="cd00093">
    <property type="entry name" value="HTH_XRE"/>
    <property type="match status" value="1"/>
</dbReference>
<dbReference type="PROSITE" id="PS50943">
    <property type="entry name" value="HTH_CROC1"/>
    <property type="match status" value="1"/>
</dbReference>
<comment type="caution">
    <text evidence="2">The sequence shown here is derived from an EMBL/GenBank/DDBJ whole genome shotgun (WGS) entry which is preliminary data.</text>
</comment>
<reference evidence="2" key="2">
    <citation type="submission" date="2021-04" db="EMBL/GenBank/DDBJ databases">
        <authorList>
            <person name="Gilroy R."/>
        </authorList>
    </citation>
    <scope>NUCLEOTIDE SEQUENCE</scope>
    <source>
        <strain evidence="2">CHK196-3914</strain>
    </source>
</reference>
<dbReference type="EMBL" id="DXAY01000126">
    <property type="protein sequence ID" value="HIZ74638.1"/>
    <property type="molecule type" value="Genomic_DNA"/>
</dbReference>
<reference evidence="2" key="1">
    <citation type="journal article" date="2021" name="PeerJ">
        <title>Extensive microbial diversity within the chicken gut microbiome revealed by metagenomics and culture.</title>
        <authorList>
            <person name="Gilroy R."/>
            <person name="Ravi A."/>
            <person name="Getino M."/>
            <person name="Pursley I."/>
            <person name="Horton D.L."/>
            <person name="Alikhan N.F."/>
            <person name="Baker D."/>
            <person name="Gharbi K."/>
            <person name="Hall N."/>
            <person name="Watson M."/>
            <person name="Adriaenssens E.M."/>
            <person name="Foster-Nyarko E."/>
            <person name="Jarju S."/>
            <person name="Secka A."/>
            <person name="Antonio M."/>
            <person name="Oren A."/>
            <person name="Chaudhuri R.R."/>
            <person name="La Ragione R."/>
            <person name="Hildebrand F."/>
            <person name="Pallen M.J."/>
        </authorList>
    </citation>
    <scope>NUCLEOTIDE SEQUENCE</scope>
    <source>
        <strain evidence="2">CHK196-3914</strain>
    </source>
</reference>
<dbReference type="InterPro" id="IPR001387">
    <property type="entry name" value="Cro/C1-type_HTH"/>
</dbReference>
<sequence>MGLKNELIELRKSTGMNKRQFSEYFGIPYRTFQDWELGNRRVPEYLFRLMAYKVRMEGLVEEKGEDST</sequence>
<gene>
    <name evidence="2" type="ORF">H9723_05250</name>
</gene>